<accession>A0A7X9HH82</accession>
<feature type="non-terminal residue" evidence="1">
    <location>
        <position position="251"/>
    </location>
</feature>
<gene>
    <name evidence="1" type="ORF">GYA27_02855</name>
</gene>
<comment type="caution">
    <text evidence="1">The sequence shown here is derived from an EMBL/GenBank/DDBJ whole genome shotgun (WGS) entry which is preliminary data.</text>
</comment>
<reference evidence="1 2" key="1">
    <citation type="journal article" date="2020" name="Biotechnol. Biofuels">
        <title>New insights from the biogas microbiome by comprehensive genome-resolved metagenomics of nearly 1600 species originating from multiple anaerobic digesters.</title>
        <authorList>
            <person name="Campanaro S."/>
            <person name="Treu L."/>
            <person name="Rodriguez-R L.M."/>
            <person name="Kovalovszki A."/>
            <person name="Ziels R.M."/>
            <person name="Maus I."/>
            <person name="Zhu X."/>
            <person name="Kougias P.G."/>
            <person name="Basile A."/>
            <person name="Luo G."/>
            <person name="Schluter A."/>
            <person name="Konstantinidis K.T."/>
            <person name="Angelidaki I."/>
        </authorList>
    </citation>
    <scope>NUCLEOTIDE SEQUENCE [LARGE SCALE GENOMIC DNA]</scope>
    <source>
        <strain evidence="1">AS27yjCOA_165</strain>
    </source>
</reference>
<dbReference type="InterPro" id="IPR027434">
    <property type="entry name" value="Homing_endonucl"/>
</dbReference>
<dbReference type="Gene3D" id="3.10.28.10">
    <property type="entry name" value="Homing endonucleases"/>
    <property type="match status" value="1"/>
</dbReference>
<proteinExistence type="predicted"/>
<evidence type="ECO:0008006" key="3">
    <source>
        <dbReference type="Google" id="ProtNLM"/>
    </source>
</evidence>
<name>A0A7X9HH82_UNCKA</name>
<sequence length="251" mass="28761">MREFTVKEKEMIKSMYDDGETISDIRKTLKCKSSSLDNYLRDNGFKKRPKNTLKETDFLSNTRKYKVDESYFESIDDQNKAYWLGFLYADGNVRLSSSYTGGEKGGTLELTLKSEDEYHIESMLYDLRATYPVKRREVRIGEKTYIASRTQIHSRKMADDLINQGCVPAKSLVLKPPTLRKDLNSHFIRGYFDGDGCVGFYPEHRSFSFSILGTKEVLEYIKKCSGISHGISITKPKNKNVYTINISGPTA</sequence>
<dbReference type="AlphaFoldDB" id="A0A7X9HH82"/>
<evidence type="ECO:0000313" key="2">
    <source>
        <dbReference type="Proteomes" id="UP000526033"/>
    </source>
</evidence>
<dbReference type="Proteomes" id="UP000526033">
    <property type="component" value="Unassembled WGS sequence"/>
</dbReference>
<organism evidence="1 2">
    <name type="scientific">candidate division WWE3 bacterium</name>
    <dbReference type="NCBI Taxonomy" id="2053526"/>
    <lineage>
        <taxon>Bacteria</taxon>
        <taxon>Katanobacteria</taxon>
    </lineage>
</organism>
<dbReference type="SUPFAM" id="SSF55608">
    <property type="entry name" value="Homing endonucleases"/>
    <property type="match status" value="1"/>
</dbReference>
<evidence type="ECO:0000313" key="1">
    <source>
        <dbReference type="EMBL" id="NMB70116.1"/>
    </source>
</evidence>
<protein>
    <recommendedName>
        <fullName evidence="3">DOD-type homing endonuclease domain-containing protein</fullName>
    </recommendedName>
</protein>
<dbReference type="EMBL" id="JAAZNL010000029">
    <property type="protein sequence ID" value="NMB70116.1"/>
    <property type="molecule type" value="Genomic_DNA"/>
</dbReference>